<feature type="signal peptide" evidence="3">
    <location>
        <begin position="1"/>
        <end position="28"/>
    </location>
</feature>
<dbReference type="PRINTS" id="PR00081">
    <property type="entry name" value="GDHRDH"/>
</dbReference>
<dbReference type="GeneID" id="110979285"/>
<dbReference type="RefSeq" id="XP_022090638.1">
    <property type="nucleotide sequence ID" value="XM_022234946.1"/>
</dbReference>
<dbReference type="SUPFAM" id="SSF51735">
    <property type="entry name" value="NAD(P)-binding Rossmann-fold domains"/>
    <property type="match status" value="1"/>
</dbReference>
<dbReference type="Proteomes" id="UP000694845">
    <property type="component" value="Unplaced"/>
</dbReference>
<evidence type="ECO:0000313" key="5">
    <source>
        <dbReference type="RefSeq" id="XP_022090638.1"/>
    </source>
</evidence>
<evidence type="ECO:0000313" key="4">
    <source>
        <dbReference type="Proteomes" id="UP000694845"/>
    </source>
</evidence>
<feature type="chain" id="PRO_5034342591" evidence="3">
    <location>
        <begin position="29"/>
        <end position="270"/>
    </location>
</feature>
<dbReference type="PROSITE" id="PS00061">
    <property type="entry name" value="ADH_SHORT"/>
    <property type="match status" value="1"/>
</dbReference>
<dbReference type="GO" id="GO:0008202">
    <property type="term" value="P:steroid metabolic process"/>
    <property type="evidence" value="ECO:0007669"/>
    <property type="project" value="TreeGrafter"/>
</dbReference>
<accession>A0A8B7YBN1</accession>
<dbReference type="PANTHER" id="PTHR43313">
    <property type="entry name" value="SHORT-CHAIN DEHYDROGENASE/REDUCTASE FAMILY 9C"/>
    <property type="match status" value="1"/>
</dbReference>
<dbReference type="OrthoDB" id="5296at2759"/>
<dbReference type="Pfam" id="PF00106">
    <property type="entry name" value="adh_short"/>
    <property type="match status" value="1"/>
</dbReference>
<reference evidence="5" key="1">
    <citation type="submission" date="2025-08" db="UniProtKB">
        <authorList>
            <consortium name="RefSeq"/>
        </authorList>
    </citation>
    <scope>IDENTIFICATION</scope>
</reference>
<dbReference type="InterPro" id="IPR036291">
    <property type="entry name" value="NAD(P)-bd_dom_sf"/>
</dbReference>
<evidence type="ECO:0000256" key="1">
    <source>
        <dbReference type="ARBA" id="ARBA00023002"/>
    </source>
</evidence>
<dbReference type="InterPro" id="IPR020904">
    <property type="entry name" value="Sc_DH/Rdtase_CS"/>
</dbReference>
<dbReference type="InterPro" id="IPR002347">
    <property type="entry name" value="SDR_fam"/>
</dbReference>
<protein>
    <submittedName>
        <fullName evidence="5">Short-chain dehydrogenase/reductase family 9C member 7-like isoform X2</fullName>
    </submittedName>
</protein>
<dbReference type="Gene3D" id="3.40.50.720">
    <property type="entry name" value="NAD(P)-binding Rossmann-like Domain"/>
    <property type="match status" value="1"/>
</dbReference>
<dbReference type="PRINTS" id="PR00080">
    <property type="entry name" value="SDRFAMILY"/>
</dbReference>
<keyword evidence="1" id="KW-0560">Oxidoreductase</keyword>
<organism evidence="4 5">
    <name type="scientific">Acanthaster planci</name>
    <name type="common">Crown-of-thorns starfish</name>
    <dbReference type="NCBI Taxonomy" id="133434"/>
    <lineage>
        <taxon>Eukaryota</taxon>
        <taxon>Metazoa</taxon>
        <taxon>Echinodermata</taxon>
        <taxon>Eleutherozoa</taxon>
        <taxon>Asterozoa</taxon>
        <taxon>Asteroidea</taxon>
        <taxon>Valvatacea</taxon>
        <taxon>Valvatida</taxon>
        <taxon>Acanthasteridae</taxon>
        <taxon>Acanthaster</taxon>
    </lineage>
</organism>
<dbReference type="GO" id="GO:0016491">
    <property type="term" value="F:oxidoreductase activity"/>
    <property type="evidence" value="ECO:0007669"/>
    <property type="project" value="UniProtKB-KW"/>
</dbReference>
<dbReference type="AlphaFoldDB" id="A0A8B7YBN1"/>
<evidence type="ECO:0000256" key="2">
    <source>
        <dbReference type="RuleBase" id="RU000363"/>
    </source>
</evidence>
<keyword evidence="3" id="KW-0732">Signal</keyword>
<evidence type="ECO:0000256" key="3">
    <source>
        <dbReference type="SAM" id="SignalP"/>
    </source>
</evidence>
<gene>
    <name evidence="5" type="primary">LOC110979285</name>
</gene>
<proteinExistence type="inferred from homology"/>
<dbReference type="PANTHER" id="PTHR43313:SF48">
    <property type="match status" value="1"/>
</dbReference>
<name>A0A8B7YBN1_ACAPL</name>
<comment type="similarity">
    <text evidence="2">Belongs to the short-chain dehydrogenases/reductases (SDR) family.</text>
</comment>
<keyword evidence="4" id="KW-1185">Reference proteome</keyword>
<sequence>MMVSWLIISAVVIASLIVLQNFMDKVYLDTVGKYVLITGCDSGFGNLLARTLGKQRGCHVIAACLTKDAAVQLKRDMAGTGQVVTPILLDVRSSESIRKAYQEVQRIIPPGQGLWGLVNNAGINKPGGPYEWLTREEINTIFQVNFLGTVEVTSTFLPLLIQAHGRVVNMSSCTAMLPMVGTAYAASKTAVEAYSDNLRGGFDTDKAPRCLTQPPSRDRNYRACSVRPLALATLPARVRCQVPLQASLAHACLCRGQHLQLNHLSHRDSG</sequence>